<dbReference type="SUPFAM" id="SSF53850">
    <property type="entry name" value="Periplasmic binding protein-like II"/>
    <property type="match status" value="1"/>
</dbReference>
<reference evidence="6 7" key="1">
    <citation type="journal article" date="2019" name="ACS Chem. Biol.">
        <title>Identification and Mobilization of a Cryptic Antibiotic Biosynthesis Gene Locus from a Human-Pathogenic Nocardia Isolate.</title>
        <authorList>
            <person name="Herisse M."/>
            <person name="Ishida K."/>
            <person name="Porter J.L."/>
            <person name="Howden B."/>
            <person name="Hertweck C."/>
            <person name="Stinear T.P."/>
            <person name="Pidot S.J."/>
        </authorList>
    </citation>
    <scope>NUCLEOTIDE SEQUENCE [LARGE SCALE GENOMIC DNA]</scope>
    <source>
        <strain evidence="6 7">AUSMDU00024985</strain>
    </source>
</reference>
<evidence type="ECO:0000259" key="5">
    <source>
        <dbReference type="Pfam" id="PF09084"/>
    </source>
</evidence>
<dbReference type="Pfam" id="PF09084">
    <property type="entry name" value="NMT1"/>
    <property type="match status" value="1"/>
</dbReference>
<dbReference type="PANTHER" id="PTHR30024:SF47">
    <property type="entry name" value="TAURINE-BINDING PERIPLASMIC PROTEIN"/>
    <property type="match status" value="1"/>
</dbReference>
<name>A0A6G9XTX1_NOCBR</name>
<comment type="similarity">
    <text evidence="2">Belongs to the bacterial solute-binding protein SsuA/TauA family.</text>
</comment>
<evidence type="ECO:0000256" key="3">
    <source>
        <dbReference type="ARBA" id="ARBA00022729"/>
    </source>
</evidence>
<evidence type="ECO:0000256" key="2">
    <source>
        <dbReference type="ARBA" id="ARBA00010742"/>
    </source>
</evidence>
<evidence type="ECO:0000313" key="7">
    <source>
        <dbReference type="Proteomes" id="UP000501705"/>
    </source>
</evidence>
<dbReference type="Gene3D" id="3.40.190.10">
    <property type="entry name" value="Periplasmic binding protein-like II"/>
    <property type="match status" value="2"/>
</dbReference>
<proteinExistence type="inferred from homology"/>
<accession>A0A6G9XTX1</accession>
<dbReference type="AlphaFoldDB" id="A0A6G9XTX1"/>
<organism evidence="6 7">
    <name type="scientific">Nocardia brasiliensis</name>
    <dbReference type="NCBI Taxonomy" id="37326"/>
    <lineage>
        <taxon>Bacteria</taxon>
        <taxon>Bacillati</taxon>
        <taxon>Actinomycetota</taxon>
        <taxon>Actinomycetes</taxon>
        <taxon>Mycobacteriales</taxon>
        <taxon>Nocardiaceae</taxon>
        <taxon>Nocardia</taxon>
    </lineage>
</organism>
<evidence type="ECO:0000256" key="4">
    <source>
        <dbReference type="SAM" id="Phobius"/>
    </source>
</evidence>
<feature type="domain" description="SsuA/THI5-like" evidence="5">
    <location>
        <begin position="48"/>
        <end position="202"/>
    </location>
</feature>
<evidence type="ECO:0000313" key="6">
    <source>
        <dbReference type="EMBL" id="QIS04369.1"/>
    </source>
</evidence>
<protein>
    <submittedName>
        <fullName evidence="6">ABC transporter substrate-binding protein</fullName>
    </submittedName>
</protein>
<feature type="transmembrane region" description="Helical" evidence="4">
    <location>
        <begin position="7"/>
        <end position="25"/>
    </location>
</feature>
<sequence length="336" mass="34836">MREQLRRALYVVVVSIFGVSLILTACGGRSTVTGGNRVTVAVVPATIFAPLYVARAKGYFEAEGITVDLQKVKTGQDAVGPAASGKVDVVVAGFSAGMFSAIASGLDLKVVGSMGIAPGDATASPSALEASTRLRDVVTTPADLRGRKVAIAGGPGSAGGFHLATMLQSSGLSLNDVQIVNLGIPDMQAALASGSVDAALVAAPFTTRMENEDVANPLAVPPKGSSASGVIYSGAFAHRSASQRFFNALVRASRDLQDDGAQSEEVLQILAEATGQDIAVLRATPPYSWLPDLAPLLDQLDRQQQVYRSAGLMHIDTPLSPEALVDFSFAREAARR</sequence>
<keyword evidence="3" id="KW-0732">Signal</keyword>
<dbReference type="RefSeq" id="WP_167463489.1">
    <property type="nucleotide sequence ID" value="NZ_CP046171.1"/>
</dbReference>
<keyword evidence="4" id="KW-1133">Transmembrane helix</keyword>
<keyword evidence="4" id="KW-0812">Transmembrane</keyword>
<dbReference type="GO" id="GO:0042597">
    <property type="term" value="C:periplasmic space"/>
    <property type="evidence" value="ECO:0007669"/>
    <property type="project" value="UniProtKB-SubCell"/>
</dbReference>
<dbReference type="GO" id="GO:0042918">
    <property type="term" value="P:alkanesulfonate transmembrane transport"/>
    <property type="evidence" value="ECO:0007669"/>
    <property type="project" value="TreeGrafter"/>
</dbReference>
<dbReference type="PROSITE" id="PS51257">
    <property type="entry name" value="PROKAR_LIPOPROTEIN"/>
    <property type="match status" value="1"/>
</dbReference>
<dbReference type="PANTHER" id="PTHR30024">
    <property type="entry name" value="ALIPHATIC SULFONATES-BINDING PROTEIN-RELATED"/>
    <property type="match status" value="1"/>
</dbReference>
<evidence type="ECO:0000256" key="1">
    <source>
        <dbReference type="ARBA" id="ARBA00004418"/>
    </source>
</evidence>
<dbReference type="EMBL" id="CP046171">
    <property type="protein sequence ID" value="QIS04369.1"/>
    <property type="molecule type" value="Genomic_DNA"/>
</dbReference>
<keyword evidence="4" id="KW-0472">Membrane</keyword>
<gene>
    <name evidence="6" type="ORF">F5X71_20390</name>
</gene>
<comment type="subcellular location">
    <subcellularLocation>
        <location evidence="1">Periplasm</location>
    </subcellularLocation>
</comment>
<dbReference type="Proteomes" id="UP000501705">
    <property type="component" value="Chromosome"/>
</dbReference>
<dbReference type="InterPro" id="IPR015168">
    <property type="entry name" value="SsuA/THI5"/>
</dbReference>